<evidence type="ECO:0000256" key="6">
    <source>
        <dbReference type="ARBA" id="ARBA00022553"/>
    </source>
</evidence>
<evidence type="ECO:0000256" key="3">
    <source>
        <dbReference type="ARBA" id="ARBA00021438"/>
    </source>
</evidence>
<keyword evidence="11" id="KW-1185">Reference proteome</keyword>
<keyword evidence="5" id="KW-0698">rRNA processing</keyword>
<evidence type="ECO:0000256" key="2">
    <source>
        <dbReference type="ARBA" id="ARBA00009801"/>
    </source>
</evidence>
<evidence type="ECO:0000256" key="4">
    <source>
        <dbReference type="ARBA" id="ARBA00022517"/>
    </source>
</evidence>
<keyword evidence="4" id="KW-0690">Ribosome biogenesis</keyword>
<dbReference type="OrthoDB" id="21550at2759"/>
<keyword evidence="8" id="KW-0539">Nucleus</keyword>
<name>E2A9T0_CAMFO</name>
<organism evidence="11">
    <name type="scientific">Camponotus floridanus</name>
    <name type="common">Florida carpenter ant</name>
    <dbReference type="NCBI Taxonomy" id="104421"/>
    <lineage>
        <taxon>Eukaryota</taxon>
        <taxon>Metazoa</taxon>
        <taxon>Ecdysozoa</taxon>
        <taxon>Arthropoda</taxon>
        <taxon>Hexapoda</taxon>
        <taxon>Insecta</taxon>
        <taxon>Pterygota</taxon>
        <taxon>Neoptera</taxon>
        <taxon>Endopterygota</taxon>
        <taxon>Hymenoptera</taxon>
        <taxon>Apocrita</taxon>
        <taxon>Aculeata</taxon>
        <taxon>Formicoidea</taxon>
        <taxon>Formicidae</taxon>
        <taxon>Formicinae</taxon>
        <taxon>Camponotus</taxon>
    </lineage>
</organism>
<dbReference type="GO" id="GO:0001522">
    <property type="term" value="P:pseudouridine synthesis"/>
    <property type="evidence" value="ECO:0007669"/>
    <property type="project" value="InterPro"/>
</dbReference>
<dbReference type="InterPro" id="IPR040309">
    <property type="entry name" value="Naf1"/>
</dbReference>
<dbReference type="STRING" id="104421.E2A9T0"/>
<feature type="region of interest" description="Disordered" evidence="9">
    <location>
        <begin position="365"/>
        <end position="390"/>
    </location>
</feature>
<evidence type="ECO:0000256" key="8">
    <source>
        <dbReference type="ARBA" id="ARBA00023242"/>
    </source>
</evidence>
<dbReference type="GO" id="GO:0005732">
    <property type="term" value="C:sno(s)RNA-containing ribonucleoprotein complex"/>
    <property type="evidence" value="ECO:0007669"/>
    <property type="project" value="InterPro"/>
</dbReference>
<evidence type="ECO:0000256" key="7">
    <source>
        <dbReference type="ARBA" id="ARBA00022884"/>
    </source>
</evidence>
<evidence type="ECO:0000256" key="9">
    <source>
        <dbReference type="SAM" id="MobiDB-lite"/>
    </source>
</evidence>
<dbReference type="GO" id="GO:0006364">
    <property type="term" value="P:rRNA processing"/>
    <property type="evidence" value="ECO:0007669"/>
    <property type="project" value="UniProtKB-KW"/>
</dbReference>
<sequence>MASDMKYGVYHFYILKKRLNICMSPKKKQIENEFDDLPPIEDLKINVPEVLCELLGEVDKIVEQLVIVKPKSNKPALHIETVLFMEKGGRALGKILDVFGPVSEPNYCIRFNSSEHIQENNIKVGMPVYYCPNTQYTSLIFLHELHKLNSHDAMDDDELPEFSDDEEERAYYEMLKQKNNKDNSDAGTSRKRQCLSSFTQNKPTTEWQSNPWNRNAKFQRKNQKKQQAWRNNSHFNLSQYKPSSYNDSWLQYQYQSNMHWSPVPRNIHPMFNGPHADYRLPFNISGLSPVQQLQFSNGSSDAEQYSQGTTPNSQCNNMQSQYPRIPFGASPRFNSTFPSFPMNYPQPPNASFSCLNMPYPAARPPMHTHAPWSSLSPPPPPPSTDSTIID</sequence>
<accession>E2A9T0</accession>
<feature type="region of interest" description="Disordered" evidence="9">
    <location>
        <begin position="177"/>
        <end position="211"/>
    </location>
</feature>
<evidence type="ECO:0000256" key="5">
    <source>
        <dbReference type="ARBA" id="ARBA00022552"/>
    </source>
</evidence>
<comment type="subcellular location">
    <subcellularLocation>
        <location evidence="1">Nucleus</location>
    </subcellularLocation>
</comment>
<dbReference type="InterPro" id="IPR007504">
    <property type="entry name" value="H/ACA_rnp_Gar1/Naf1"/>
</dbReference>
<dbReference type="GO" id="GO:0043489">
    <property type="term" value="P:RNA stabilization"/>
    <property type="evidence" value="ECO:0007669"/>
    <property type="project" value="UniProtKB-ARBA"/>
</dbReference>
<keyword evidence="10" id="KW-0687">Ribonucleoprotein</keyword>
<dbReference type="GO" id="GO:0005634">
    <property type="term" value="C:nucleus"/>
    <property type="evidence" value="ECO:0007669"/>
    <property type="project" value="UniProtKB-SubCell"/>
</dbReference>
<dbReference type="InParanoid" id="E2A9T0"/>
<evidence type="ECO:0000256" key="1">
    <source>
        <dbReference type="ARBA" id="ARBA00004123"/>
    </source>
</evidence>
<feature type="compositionally biased region" description="Polar residues" evidence="9">
    <location>
        <begin position="194"/>
        <end position="211"/>
    </location>
</feature>
<reference evidence="10 11" key="1">
    <citation type="journal article" date="2010" name="Science">
        <title>Genomic comparison of the ants Camponotus floridanus and Harpegnathos saltator.</title>
        <authorList>
            <person name="Bonasio R."/>
            <person name="Zhang G."/>
            <person name="Ye C."/>
            <person name="Mutti N.S."/>
            <person name="Fang X."/>
            <person name="Qin N."/>
            <person name="Donahue G."/>
            <person name="Yang P."/>
            <person name="Li Q."/>
            <person name="Li C."/>
            <person name="Zhang P."/>
            <person name="Huang Z."/>
            <person name="Berger S.L."/>
            <person name="Reinberg D."/>
            <person name="Wang J."/>
            <person name="Liebig J."/>
        </authorList>
    </citation>
    <scope>NUCLEOTIDE SEQUENCE [LARGE SCALE GENOMIC DNA]</scope>
    <source>
        <strain evidence="11">C129</strain>
    </source>
</reference>
<dbReference type="Pfam" id="PF04410">
    <property type="entry name" value="Gar1"/>
    <property type="match status" value="1"/>
</dbReference>
<dbReference type="InterPro" id="IPR038664">
    <property type="entry name" value="Gar1/Naf1_Cbf5-bd_sf"/>
</dbReference>
<comment type="similarity">
    <text evidence="2">Belongs to the NAF1 family.</text>
</comment>
<dbReference type="Gene3D" id="2.40.10.230">
    <property type="entry name" value="Probable tRNA pseudouridine synthase domain"/>
    <property type="match status" value="1"/>
</dbReference>
<evidence type="ECO:0000313" key="10">
    <source>
        <dbReference type="EMBL" id="EFN69795.1"/>
    </source>
</evidence>
<dbReference type="AlphaFoldDB" id="E2A9T0"/>
<dbReference type="InterPro" id="IPR009000">
    <property type="entry name" value="Transl_B-barrel_sf"/>
</dbReference>
<dbReference type="Proteomes" id="UP000000311">
    <property type="component" value="Unassembled WGS sequence"/>
</dbReference>
<proteinExistence type="inferred from homology"/>
<dbReference type="PANTHER" id="PTHR31633:SF1">
    <property type="entry name" value="H_ACA RIBONUCLEOPROTEIN COMPLEX NON-CORE SUBUNIT NAF1"/>
    <property type="match status" value="1"/>
</dbReference>
<feature type="region of interest" description="Disordered" evidence="9">
    <location>
        <begin position="297"/>
        <end position="316"/>
    </location>
</feature>
<keyword evidence="7" id="KW-0694">RNA-binding</keyword>
<gene>
    <name evidence="10" type="ORF">EAG_06661</name>
</gene>
<dbReference type="SUPFAM" id="SSF50447">
    <property type="entry name" value="Translation proteins"/>
    <property type="match status" value="1"/>
</dbReference>
<protein>
    <recommendedName>
        <fullName evidence="3">H/ACA ribonucleoprotein complex non-core subunit NAF1</fullName>
    </recommendedName>
</protein>
<dbReference type="GO" id="GO:0003723">
    <property type="term" value="F:RNA binding"/>
    <property type="evidence" value="ECO:0007669"/>
    <property type="project" value="UniProtKB-KW"/>
</dbReference>
<dbReference type="EMBL" id="GL437928">
    <property type="protein sequence ID" value="EFN69795.1"/>
    <property type="molecule type" value="Genomic_DNA"/>
</dbReference>
<evidence type="ECO:0000313" key="11">
    <source>
        <dbReference type="Proteomes" id="UP000000311"/>
    </source>
</evidence>
<dbReference type="FunFam" id="2.40.10.230:FF:000002">
    <property type="entry name" value="H/ACA ribonucleoprotein complex non-core subunit NAF1"/>
    <property type="match status" value="1"/>
</dbReference>
<keyword evidence="6" id="KW-0597">Phosphoprotein</keyword>
<dbReference type="PANTHER" id="PTHR31633">
    <property type="entry name" value="H/ACA RIBONUCLEOPROTEIN COMPLEX NON-CORE SUBUNIT NAF1"/>
    <property type="match status" value="1"/>
</dbReference>
<dbReference type="GO" id="GO:0000493">
    <property type="term" value="P:box H/ACA snoRNP assembly"/>
    <property type="evidence" value="ECO:0007669"/>
    <property type="project" value="InterPro"/>
</dbReference>